<name>A0ABV9XTI4_9PSEU</name>
<comment type="caution">
    <text evidence="2">The sequence shown here is derived from an EMBL/GenBank/DDBJ whole genome shotgun (WGS) entry which is preliminary data.</text>
</comment>
<evidence type="ECO:0000256" key="1">
    <source>
        <dbReference type="SAM" id="MobiDB-lite"/>
    </source>
</evidence>
<feature type="region of interest" description="Disordered" evidence="1">
    <location>
        <begin position="46"/>
        <end position="66"/>
    </location>
</feature>
<proteinExistence type="predicted"/>
<evidence type="ECO:0000313" key="3">
    <source>
        <dbReference type="Proteomes" id="UP001595833"/>
    </source>
</evidence>
<dbReference type="EMBL" id="JBHSJB010000007">
    <property type="protein sequence ID" value="MFC5053678.1"/>
    <property type="molecule type" value="Genomic_DNA"/>
</dbReference>
<dbReference type="Proteomes" id="UP001595833">
    <property type="component" value="Unassembled WGS sequence"/>
</dbReference>
<gene>
    <name evidence="2" type="ORF">ACFPFM_07890</name>
</gene>
<keyword evidence="3" id="KW-1185">Reference proteome</keyword>
<protein>
    <submittedName>
        <fullName evidence="2">Uncharacterized protein</fullName>
    </submittedName>
</protein>
<reference evidence="3" key="1">
    <citation type="journal article" date="2019" name="Int. J. Syst. Evol. Microbiol.">
        <title>The Global Catalogue of Microorganisms (GCM) 10K type strain sequencing project: providing services to taxonomists for standard genome sequencing and annotation.</title>
        <authorList>
            <consortium name="The Broad Institute Genomics Platform"/>
            <consortium name="The Broad Institute Genome Sequencing Center for Infectious Disease"/>
            <person name="Wu L."/>
            <person name="Ma J."/>
        </authorList>
    </citation>
    <scope>NUCLEOTIDE SEQUENCE [LARGE SCALE GENOMIC DNA]</scope>
    <source>
        <strain evidence="3">KCTC 12848</strain>
    </source>
</reference>
<organism evidence="2 3">
    <name type="scientific">Saccharothrix xinjiangensis</name>
    <dbReference type="NCBI Taxonomy" id="204798"/>
    <lineage>
        <taxon>Bacteria</taxon>
        <taxon>Bacillati</taxon>
        <taxon>Actinomycetota</taxon>
        <taxon>Actinomycetes</taxon>
        <taxon>Pseudonocardiales</taxon>
        <taxon>Pseudonocardiaceae</taxon>
        <taxon>Saccharothrix</taxon>
    </lineage>
</organism>
<sequence length="66" mass="7137">MSETTGKKRGRKPNADPTVSHGIRLPQSVWDLLGPDPRATVKRLAEDEAKRRRAERGAAAPTGTSS</sequence>
<evidence type="ECO:0000313" key="2">
    <source>
        <dbReference type="EMBL" id="MFC5053678.1"/>
    </source>
</evidence>
<dbReference type="RefSeq" id="WP_344036544.1">
    <property type="nucleotide sequence ID" value="NZ_BAAAKE010000005.1"/>
</dbReference>
<accession>A0ABV9XTI4</accession>
<feature type="region of interest" description="Disordered" evidence="1">
    <location>
        <begin position="1"/>
        <end position="24"/>
    </location>
</feature>